<sequence>MKKKALFTVCTVIAAGWLLYSGFTPLNMLILIVMLGFCVASFYKW</sequence>
<accession>A0A1G9V766</accession>
<evidence type="ECO:0000313" key="2">
    <source>
        <dbReference type="Proteomes" id="UP000199309"/>
    </source>
</evidence>
<dbReference type="EMBL" id="FNHQ01000011">
    <property type="protein sequence ID" value="SDM68001.1"/>
    <property type="molecule type" value="Genomic_DNA"/>
</dbReference>
<protein>
    <submittedName>
        <fullName evidence="1">Uncharacterized protein</fullName>
    </submittedName>
</protein>
<dbReference type="RefSeq" id="WP_176762894.1">
    <property type="nucleotide sequence ID" value="NZ_FNHQ01000011.1"/>
</dbReference>
<keyword evidence="2" id="KW-1185">Reference proteome</keyword>
<organism evidence="1 2">
    <name type="scientific">Megasphaera paucivorans</name>
    <dbReference type="NCBI Taxonomy" id="349095"/>
    <lineage>
        <taxon>Bacteria</taxon>
        <taxon>Bacillati</taxon>
        <taxon>Bacillota</taxon>
        <taxon>Negativicutes</taxon>
        <taxon>Veillonellales</taxon>
        <taxon>Veillonellaceae</taxon>
        <taxon>Megasphaera</taxon>
    </lineage>
</organism>
<name>A0A1G9V766_9FIRM</name>
<proteinExistence type="predicted"/>
<dbReference type="AlphaFoldDB" id="A0A1G9V766"/>
<dbReference type="Proteomes" id="UP000199309">
    <property type="component" value="Unassembled WGS sequence"/>
</dbReference>
<dbReference type="STRING" id="349095.SAMN05660299_01352"/>
<reference evidence="1 2" key="1">
    <citation type="submission" date="2016-10" db="EMBL/GenBank/DDBJ databases">
        <authorList>
            <person name="de Groot N.N."/>
        </authorList>
    </citation>
    <scope>NUCLEOTIDE SEQUENCE [LARGE SCALE GENOMIC DNA]</scope>
    <source>
        <strain evidence="1 2">DSM 16981</strain>
    </source>
</reference>
<evidence type="ECO:0000313" key="1">
    <source>
        <dbReference type="EMBL" id="SDM68001.1"/>
    </source>
</evidence>
<gene>
    <name evidence="1" type="ORF">SAMN05660299_01352</name>
</gene>